<dbReference type="InterPro" id="IPR036770">
    <property type="entry name" value="Ankyrin_rpt-contain_sf"/>
</dbReference>
<dbReference type="EnsemblMetazoa" id="CJA06022.1">
    <property type="protein sequence ID" value="CJA06022.1"/>
    <property type="gene ID" value="WBGene00125226"/>
</dbReference>
<name>A0A8R1HMR8_CAEJA</name>
<evidence type="ECO:0000256" key="1">
    <source>
        <dbReference type="ARBA" id="ARBA00001946"/>
    </source>
</evidence>
<dbReference type="GO" id="GO:0035556">
    <property type="term" value="P:intracellular signal transduction"/>
    <property type="evidence" value="ECO:0007669"/>
    <property type="project" value="TreeGrafter"/>
</dbReference>
<keyword evidence="6" id="KW-0418">Kinase</keyword>
<dbReference type="SUPFAM" id="SSF52540">
    <property type="entry name" value="P-loop containing nucleoside triphosphate hydrolases"/>
    <property type="match status" value="1"/>
</dbReference>
<proteinExistence type="predicted"/>
<dbReference type="SMART" id="SM00248">
    <property type="entry name" value="ANK"/>
    <property type="match status" value="5"/>
</dbReference>
<evidence type="ECO:0000256" key="5">
    <source>
        <dbReference type="ARBA" id="ARBA00022741"/>
    </source>
</evidence>
<feature type="repeat" description="ANK" evidence="8">
    <location>
        <begin position="174"/>
        <end position="206"/>
    </location>
</feature>
<dbReference type="GO" id="GO:0004674">
    <property type="term" value="F:protein serine/threonine kinase activity"/>
    <property type="evidence" value="ECO:0007669"/>
    <property type="project" value="UniProtKB-KW"/>
</dbReference>
<dbReference type="CDD" id="cd08782">
    <property type="entry name" value="Death_DAPK1"/>
    <property type="match status" value="1"/>
</dbReference>
<keyword evidence="5" id="KW-0547">Nucleotide-binding</keyword>
<dbReference type="AlphaFoldDB" id="A0A8R1HMR8"/>
<dbReference type="PANTHER" id="PTHR24342:SF14">
    <property type="entry name" value="DEATH-ASSOCIATED PROTEIN KINASE DAPK-1"/>
    <property type="match status" value="1"/>
</dbReference>
<feature type="repeat" description="ANK" evidence="8">
    <location>
        <begin position="207"/>
        <end position="239"/>
    </location>
</feature>
<protein>
    <submittedName>
        <fullName evidence="12">Non-specific serine/threonine protein kinase</fullName>
    </submittedName>
</protein>
<evidence type="ECO:0000256" key="8">
    <source>
        <dbReference type="PROSITE-ProRule" id="PRU00023"/>
    </source>
</evidence>
<dbReference type="InterPro" id="IPR002110">
    <property type="entry name" value="Ankyrin_rpt"/>
</dbReference>
<evidence type="ECO:0000259" key="10">
    <source>
        <dbReference type="PROSITE" id="PS50017"/>
    </source>
</evidence>
<keyword evidence="13" id="KW-1185">Reference proteome</keyword>
<dbReference type="PROSITE" id="PS50017">
    <property type="entry name" value="DEATH_DOMAIN"/>
    <property type="match status" value="1"/>
</dbReference>
<sequence>MSARESERQMTSDAPAASNILKSFVENGTTTDDRFPSDSEEEESDDGDVEKFEMRIPNFKNLGSNSISQKDNSPEEEDREGEDEDEDDEESDTDNTIGVMPGSVLSHYLTDPITNPSATYLFESPRPRAADFVYPGQDRYSKLGSVPAYSSTTAFIQLLNDISEQHPELCECAREETPLHVAAARGHVDCVQSLLDNDSPIDAVEQDGKTALLIALENGNVDVASILITNGCDINHADSNGDTALHVASKHGLLQAVQTLCHCSVNVDAVNRSKKSALHLAAHCGHVDIIRILLLARADVNLRGDDGLTAELVAVAAERIEAHALLKMVKSDDVREEYIRQLYPLDTSLRRIKLKLLGHSMSGKTRLVQTLHSSRGISSFLESVSRRISDHYSPSNSMKDDGVHSTNGSFLSESNNNSFEVSTSSKFAPPHSQYTRGIDVQSVNINGCGEFSVWEFGGYEPMHTCYDHFVGNADCIHLILYRASDPTEVQYKQILYWMNFLKGRVTPFEPIGHCGFSSRRSKVIIVGTHATPSLFPQKNQEGEYVSSDIEAMLNTVRLRFETHFDMDHRLILLDATNPSCIGMKTLKMELTKCRTNILAKLLKPLSILDTVVSHLNLVRKKHANFPVVTWPDFIQLVRNEINPLTGDAHCRQIVQQLQLIGELVYLRNDLCDADYVVLNAEWFGTHILGQLLSAEFLSKASPNGSYHTSSLANIFPEIPEQSELMTILEVLQLCSPDASTGAHEFPVFIQTEAPESIWRPYPLKEKELDTVYGGVRILPMRGMERSLHSTFPRIQVALRRSVNDYQPAKDTQLLQWSECSKLVSQDREAVIRMVGDAVEIRARGPSESATSMFYFMEDLINLVEHAAAEVGPGISLERHFISPKHLKEHREQPALFPPEAMMEMQQRESLSVKGTQDEEELFTDVVCFGSRDVARHLTLGIDVGVADLQMASRCELACLLDPPHAMGRDWSILAVKLQLTDQVPDVDSTGQSLSRTDQLLNEWAIHHPEQASVGNLCRILVELGRCDARDALYRTVPLYVFAPLEDQFLLEATNDSGVVSSCHSSSEHHHALNI</sequence>
<dbReference type="SMART" id="SM00005">
    <property type="entry name" value="DEATH"/>
    <property type="match status" value="1"/>
</dbReference>
<feature type="compositionally biased region" description="Acidic residues" evidence="9">
    <location>
        <begin position="38"/>
        <end position="48"/>
    </location>
</feature>
<dbReference type="InterPro" id="IPR027417">
    <property type="entry name" value="P-loop_NTPase"/>
</dbReference>
<feature type="compositionally biased region" description="Polar residues" evidence="9">
    <location>
        <begin position="61"/>
        <end position="71"/>
    </location>
</feature>
<evidence type="ECO:0000256" key="6">
    <source>
        <dbReference type="ARBA" id="ARBA00022777"/>
    </source>
</evidence>
<accession>A0A8R1HMR8</accession>
<evidence type="ECO:0000256" key="3">
    <source>
        <dbReference type="ARBA" id="ARBA00022679"/>
    </source>
</evidence>
<feature type="region of interest" description="Disordered" evidence="9">
    <location>
        <begin position="1"/>
        <end position="101"/>
    </location>
</feature>
<reference evidence="13" key="1">
    <citation type="submission" date="2010-08" db="EMBL/GenBank/DDBJ databases">
        <authorList>
            <consortium name="Caenorhabditis japonica Sequencing Consortium"/>
            <person name="Wilson R.K."/>
        </authorList>
    </citation>
    <scope>NUCLEOTIDE SEQUENCE [LARGE SCALE GENOMIC DNA]</scope>
    <source>
        <strain evidence="13">DF5081</strain>
    </source>
</reference>
<dbReference type="Pfam" id="PF12796">
    <property type="entry name" value="Ank_2"/>
    <property type="match status" value="1"/>
</dbReference>
<keyword evidence="4" id="KW-0677">Repeat</keyword>
<feature type="repeat" description="ANK" evidence="8">
    <location>
        <begin position="273"/>
        <end position="305"/>
    </location>
</feature>
<feature type="repeat" description="ANK" evidence="8">
    <location>
        <begin position="240"/>
        <end position="272"/>
    </location>
</feature>
<reference evidence="12" key="2">
    <citation type="submission" date="2022-06" db="UniProtKB">
        <authorList>
            <consortium name="EnsemblMetazoa"/>
        </authorList>
    </citation>
    <scope>IDENTIFICATION</scope>
    <source>
        <strain evidence="12">DF5081</strain>
    </source>
</reference>
<dbReference type="GO" id="GO:0043065">
    <property type="term" value="P:positive regulation of apoptotic process"/>
    <property type="evidence" value="ECO:0007669"/>
    <property type="project" value="TreeGrafter"/>
</dbReference>
<evidence type="ECO:0000313" key="12">
    <source>
        <dbReference type="EnsemblMetazoa" id="CJA06022.1"/>
    </source>
</evidence>
<keyword evidence="3" id="KW-0808">Transferase</keyword>
<dbReference type="SUPFAM" id="SSF47986">
    <property type="entry name" value="DEATH domain"/>
    <property type="match status" value="1"/>
</dbReference>
<dbReference type="InterPro" id="IPR011029">
    <property type="entry name" value="DEATH-like_dom_sf"/>
</dbReference>
<feature type="domain" description="Roc" evidence="11">
    <location>
        <begin position="345"/>
        <end position="597"/>
    </location>
</feature>
<dbReference type="Gene3D" id="1.25.40.20">
    <property type="entry name" value="Ankyrin repeat-containing domain"/>
    <property type="match status" value="2"/>
</dbReference>
<feature type="domain" description="Death" evidence="10">
    <location>
        <begin position="966"/>
        <end position="1036"/>
    </location>
</feature>
<dbReference type="Pfam" id="PF13857">
    <property type="entry name" value="Ank_5"/>
    <property type="match status" value="1"/>
</dbReference>
<organism evidence="12 13">
    <name type="scientific">Caenorhabditis japonica</name>
    <dbReference type="NCBI Taxonomy" id="281687"/>
    <lineage>
        <taxon>Eukaryota</taxon>
        <taxon>Metazoa</taxon>
        <taxon>Ecdysozoa</taxon>
        <taxon>Nematoda</taxon>
        <taxon>Chromadorea</taxon>
        <taxon>Rhabditida</taxon>
        <taxon>Rhabditina</taxon>
        <taxon>Rhabditomorpha</taxon>
        <taxon>Rhabditoidea</taxon>
        <taxon>Rhabditidae</taxon>
        <taxon>Peloderinae</taxon>
        <taxon>Caenorhabditis</taxon>
    </lineage>
</organism>
<dbReference type="Pfam" id="PF00531">
    <property type="entry name" value="Death"/>
    <property type="match status" value="1"/>
</dbReference>
<evidence type="ECO:0000256" key="2">
    <source>
        <dbReference type="ARBA" id="ARBA00022527"/>
    </source>
</evidence>
<keyword evidence="7" id="KW-0067">ATP-binding</keyword>
<evidence type="ECO:0000256" key="9">
    <source>
        <dbReference type="SAM" id="MobiDB-lite"/>
    </source>
</evidence>
<evidence type="ECO:0000313" key="13">
    <source>
        <dbReference type="Proteomes" id="UP000005237"/>
    </source>
</evidence>
<dbReference type="InterPro" id="IPR020859">
    <property type="entry name" value="ROC"/>
</dbReference>
<dbReference type="Proteomes" id="UP000005237">
    <property type="component" value="Unassembled WGS sequence"/>
</dbReference>
<evidence type="ECO:0000259" key="11">
    <source>
        <dbReference type="PROSITE" id="PS51424"/>
    </source>
</evidence>
<dbReference type="PROSITE" id="PS50088">
    <property type="entry name" value="ANK_REPEAT"/>
    <property type="match status" value="4"/>
</dbReference>
<comment type="cofactor">
    <cofactor evidence="1">
        <name>Mg(2+)</name>
        <dbReference type="ChEBI" id="CHEBI:18420"/>
    </cofactor>
</comment>
<dbReference type="Gene3D" id="1.10.533.10">
    <property type="entry name" value="Death Domain, Fas"/>
    <property type="match status" value="1"/>
</dbReference>
<dbReference type="PANTHER" id="PTHR24342">
    <property type="entry name" value="SERINE/THREONINE-PROTEIN KINASE 17"/>
    <property type="match status" value="1"/>
</dbReference>
<evidence type="ECO:0000256" key="4">
    <source>
        <dbReference type="ARBA" id="ARBA00022737"/>
    </source>
</evidence>
<dbReference type="SUPFAM" id="SSF48403">
    <property type="entry name" value="Ankyrin repeat"/>
    <property type="match status" value="1"/>
</dbReference>
<dbReference type="InterPro" id="IPR000488">
    <property type="entry name" value="Death_dom"/>
</dbReference>
<feature type="compositionally biased region" description="Acidic residues" evidence="9">
    <location>
        <begin position="74"/>
        <end position="93"/>
    </location>
</feature>
<dbReference type="Gene3D" id="3.40.50.300">
    <property type="entry name" value="P-loop containing nucleotide triphosphate hydrolases"/>
    <property type="match status" value="1"/>
</dbReference>
<dbReference type="PROSITE" id="PS51424">
    <property type="entry name" value="ROC"/>
    <property type="match status" value="1"/>
</dbReference>
<keyword evidence="2" id="KW-0723">Serine/threonine-protein kinase</keyword>
<evidence type="ECO:0000256" key="7">
    <source>
        <dbReference type="ARBA" id="ARBA00022840"/>
    </source>
</evidence>
<dbReference type="PROSITE" id="PS50297">
    <property type="entry name" value="ANK_REP_REGION"/>
    <property type="match status" value="4"/>
</dbReference>
<feature type="compositionally biased region" description="Basic and acidic residues" evidence="9">
    <location>
        <begin position="1"/>
        <end position="10"/>
    </location>
</feature>
<dbReference type="GO" id="GO:0005524">
    <property type="term" value="F:ATP binding"/>
    <property type="evidence" value="ECO:0007669"/>
    <property type="project" value="UniProtKB-KW"/>
</dbReference>
<dbReference type="GO" id="GO:0005634">
    <property type="term" value="C:nucleus"/>
    <property type="evidence" value="ECO:0007669"/>
    <property type="project" value="TreeGrafter"/>
</dbReference>
<keyword evidence="8" id="KW-0040">ANK repeat</keyword>